<name>A0ABQ4DHB9_9CELL</name>
<organism evidence="2 3">
    <name type="scientific">Cellulomonas phragmiteti</name>
    <dbReference type="NCBI Taxonomy" id="478780"/>
    <lineage>
        <taxon>Bacteria</taxon>
        <taxon>Bacillati</taxon>
        <taxon>Actinomycetota</taxon>
        <taxon>Actinomycetes</taxon>
        <taxon>Micrococcales</taxon>
        <taxon>Cellulomonadaceae</taxon>
        <taxon>Cellulomonas</taxon>
    </lineage>
</organism>
<dbReference type="EMBL" id="BONP01000002">
    <property type="protein sequence ID" value="GIG38743.1"/>
    <property type="molecule type" value="Genomic_DNA"/>
</dbReference>
<keyword evidence="1" id="KW-0472">Membrane</keyword>
<keyword evidence="3" id="KW-1185">Reference proteome</keyword>
<reference evidence="2 3" key="1">
    <citation type="submission" date="2021-01" db="EMBL/GenBank/DDBJ databases">
        <title>Whole genome shotgun sequence of Cellulomonas phragmiteti NBRC 110785.</title>
        <authorList>
            <person name="Komaki H."/>
            <person name="Tamura T."/>
        </authorList>
    </citation>
    <scope>NUCLEOTIDE SEQUENCE [LARGE SCALE GENOMIC DNA]</scope>
    <source>
        <strain evidence="2 3">NBRC 110785</strain>
    </source>
</reference>
<accession>A0ABQ4DHB9</accession>
<sequence length="204" mass="22150">MERLPGLLCGEPVYWIEHVTALGDGRMRTTLGFSDTAAHPYEGLVAGTIALLERVRGVEEVIHEDREVVLVVTRGVAVEWIGEIVDRYWYEHLPTTPIDPAFGITPADVLPRPWPPKPPRPQGAAPVPEIEAGRPTLRDLRQVAVLPPSRRRMWTYLVCGAGALIGAAVLATTPGGSSGALLLVIGTFNLVVGTRIAMRRRQAA</sequence>
<keyword evidence="1" id="KW-1133">Transmembrane helix</keyword>
<evidence type="ECO:0000256" key="1">
    <source>
        <dbReference type="SAM" id="Phobius"/>
    </source>
</evidence>
<gene>
    <name evidence="2" type="ORF">Cph01nite_05050</name>
</gene>
<keyword evidence="1" id="KW-0812">Transmembrane</keyword>
<feature type="transmembrane region" description="Helical" evidence="1">
    <location>
        <begin position="154"/>
        <end position="173"/>
    </location>
</feature>
<evidence type="ECO:0000313" key="3">
    <source>
        <dbReference type="Proteomes" id="UP000614741"/>
    </source>
</evidence>
<dbReference type="Proteomes" id="UP000614741">
    <property type="component" value="Unassembled WGS sequence"/>
</dbReference>
<protein>
    <submittedName>
        <fullName evidence="2">Uncharacterized protein</fullName>
    </submittedName>
</protein>
<proteinExistence type="predicted"/>
<comment type="caution">
    <text evidence="2">The sequence shown here is derived from an EMBL/GenBank/DDBJ whole genome shotgun (WGS) entry which is preliminary data.</text>
</comment>
<evidence type="ECO:0000313" key="2">
    <source>
        <dbReference type="EMBL" id="GIG38743.1"/>
    </source>
</evidence>
<feature type="transmembrane region" description="Helical" evidence="1">
    <location>
        <begin position="179"/>
        <end position="198"/>
    </location>
</feature>
<dbReference type="RefSeq" id="WP_203670803.1">
    <property type="nucleotide sequence ID" value="NZ_BONP01000002.1"/>
</dbReference>